<gene>
    <name evidence="2" type="ORF">A0131_09040</name>
</gene>
<feature type="domain" description="IrrE N-terminal-like" evidence="1">
    <location>
        <begin position="15"/>
        <end position="111"/>
    </location>
</feature>
<dbReference type="Pfam" id="PF06114">
    <property type="entry name" value="Peptidase_M78"/>
    <property type="match status" value="1"/>
</dbReference>
<evidence type="ECO:0000313" key="3">
    <source>
        <dbReference type="Proteomes" id="UP000075418"/>
    </source>
</evidence>
<protein>
    <recommendedName>
        <fullName evidence="1">IrrE N-terminal-like domain-containing protein</fullName>
    </recommendedName>
</protein>
<reference evidence="2 3" key="1">
    <citation type="submission" date="2016-02" db="EMBL/GenBank/DDBJ databases">
        <title>Draft genome sequence of hydrocarbon degrading Staphylococcus saprophyticus Strain CNV2, isolated from crude-oil contaminated soil from Noonmati Oil Refinery, Guwahati, Assam, India.</title>
        <authorList>
            <person name="Mukherjee A."/>
            <person name="Chettri B."/>
            <person name="Langpoklakpam J."/>
            <person name="Singh A.K."/>
            <person name="Chattopadhyay D.J."/>
        </authorList>
    </citation>
    <scope>NUCLEOTIDE SEQUENCE [LARGE SCALE GENOMIC DNA]</scope>
    <source>
        <strain evidence="2 3">CNV2</strain>
    </source>
</reference>
<evidence type="ECO:0000259" key="1">
    <source>
        <dbReference type="Pfam" id="PF06114"/>
    </source>
</evidence>
<proteinExistence type="predicted"/>
<dbReference type="AlphaFoldDB" id="A0A151A672"/>
<dbReference type="Proteomes" id="UP000075418">
    <property type="component" value="Unassembled WGS sequence"/>
</dbReference>
<organism evidence="2 3">
    <name type="scientific">Staphylococcus kloosii</name>
    <dbReference type="NCBI Taxonomy" id="29384"/>
    <lineage>
        <taxon>Bacteria</taxon>
        <taxon>Bacillati</taxon>
        <taxon>Bacillota</taxon>
        <taxon>Bacilli</taxon>
        <taxon>Bacillales</taxon>
        <taxon>Staphylococcaceae</taxon>
        <taxon>Staphylococcus</taxon>
    </lineage>
</organism>
<evidence type="ECO:0000313" key="2">
    <source>
        <dbReference type="EMBL" id="KYH14919.1"/>
    </source>
</evidence>
<name>A0A151A672_9STAP</name>
<dbReference type="InterPro" id="IPR010359">
    <property type="entry name" value="IrrE_HExxH"/>
</dbReference>
<sequence>MQIREALLDKYNELKIREIDLVLDKLKGYYRKNKQNPNGIVYLNENFDYYVQNGVLAEEIGHHETSHGNLLGAYKKSSKDHISKLKQEHRAKRFGYQLAIPLDKLINCYKEGL</sequence>
<dbReference type="RefSeq" id="WP_061855075.1">
    <property type="nucleotide sequence ID" value="NZ_LUGM01000002.1"/>
</dbReference>
<comment type="caution">
    <text evidence="2">The sequence shown here is derived from an EMBL/GenBank/DDBJ whole genome shotgun (WGS) entry which is preliminary data.</text>
</comment>
<accession>A0A151A672</accession>
<dbReference type="EMBL" id="LUGM01000002">
    <property type="protein sequence ID" value="KYH14919.1"/>
    <property type="molecule type" value="Genomic_DNA"/>
</dbReference>